<dbReference type="Proteomes" id="UP001445335">
    <property type="component" value="Unassembled WGS sequence"/>
</dbReference>
<comment type="caution">
    <text evidence="2">The sequence shown here is derived from an EMBL/GenBank/DDBJ whole genome shotgun (WGS) entry which is preliminary data.</text>
</comment>
<keyword evidence="1" id="KW-0472">Membrane</keyword>
<dbReference type="AlphaFoldDB" id="A0AAW1SGZ6"/>
<organism evidence="2 3">
    <name type="scientific">Elliptochloris bilobata</name>
    <dbReference type="NCBI Taxonomy" id="381761"/>
    <lineage>
        <taxon>Eukaryota</taxon>
        <taxon>Viridiplantae</taxon>
        <taxon>Chlorophyta</taxon>
        <taxon>core chlorophytes</taxon>
        <taxon>Trebouxiophyceae</taxon>
        <taxon>Trebouxiophyceae incertae sedis</taxon>
        <taxon>Elliptochloris clade</taxon>
        <taxon>Elliptochloris</taxon>
    </lineage>
</organism>
<keyword evidence="1" id="KW-0812">Transmembrane</keyword>
<evidence type="ECO:0000313" key="2">
    <source>
        <dbReference type="EMBL" id="KAK9845209.1"/>
    </source>
</evidence>
<dbReference type="EMBL" id="JALJOU010000003">
    <property type="protein sequence ID" value="KAK9845209.1"/>
    <property type="molecule type" value="Genomic_DNA"/>
</dbReference>
<gene>
    <name evidence="2" type="ORF">WJX81_000080</name>
</gene>
<accession>A0AAW1SGZ6</accession>
<evidence type="ECO:0000313" key="3">
    <source>
        <dbReference type="Proteomes" id="UP001445335"/>
    </source>
</evidence>
<keyword evidence="3" id="KW-1185">Reference proteome</keyword>
<feature type="transmembrane region" description="Helical" evidence="1">
    <location>
        <begin position="88"/>
        <end position="106"/>
    </location>
</feature>
<sequence>MQSTCLVCPGYHQGFTSPVVVGRPRIPRRSTPPAVGGWDMAVRLLAKSPVALCTGAARPRFPSTPLARRAKDDPDTELWDRETFKIRTLAFIVLIYALVTAGYVVYKIMSWL</sequence>
<proteinExistence type="predicted"/>
<reference evidence="2 3" key="1">
    <citation type="journal article" date="2024" name="Nat. Commun.">
        <title>Phylogenomics reveals the evolutionary origins of lichenization in chlorophyte algae.</title>
        <authorList>
            <person name="Puginier C."/>
            <person name="Libourel C."/>
            <person name="Otte J."/>
            <person name="Skaloud P."/>
            <person name="Haon M."/>
            <person name="Grisel S."/>
            <person name="Petersen M."/>
            <person name="Berrin J.G."/>
            <person name="Delaux P.M."/>
            <person name="Dal Grande F."/>
            <person name="Keller J."/>
        </authorList>
    </citation>
    <scope>NUCLEOTIDE SEQUENCE [LARGE SCALE GENOMIC DNA]</scope>
    <source>
        <strain evidence="2 3">SAG 245.80</strain>
    </source>
</reference>
<keyword evidence="1" id="KW-1133">Transmembrane helix</keyword>
<name>A0AAW1SGZ6_9CHLO</name>
<protein>
    <submittedName>
        <fullName evidence="2">Uncharacterized protein</fullName>
    </submittedName>
</protein>
<evidence type="ECO:0000256" key="1">
    <source>
        <dbReference type="SAM" id="Phobius"/>
    </source>
</evidence>